<evidence type="ECO:0000313" key="2">
    <source>
        <dbReference type="EMBL" id="TCS85078.1"/>
    </source>
</evidence>
<reference evidence="2 3" key="1">
    <citation type="submission" date="2019-03" db="EMBL/GenBank/DDBJ databases">
        <title>Genomic Encyclopedia of Type Strains, Phase IV (KMG-IV): sequencing the most valuable type-strain genomes for metagenomic binning, comparative biology and taxonomic classification.</title>
        <authorList>
            <person name="Goeker M."/>
        </authorList>
    </citation>
    <scope>NUCLEOTIDE SEQUENCE [LARGE SCALE GENOMIC DNA]</scope>
    <source>
        <strain evidence="2 3">DSM 21100</strain>
    </source>
</reference>
<dbReference type="AlphaFoldDB" id="A0A4R3KMM7"/>
<gene>
    <name evidence="2" type="ORF">EDD80_11561</name>
</gene>
<evidence type="ECO:0000259" key="1">
    <source>
        <dbReference type="Pfam" id="PF07484"/>
    </source>
</evidence>
<name>A0A4R3KMM7_9SPHI</name>
<protein>
    <submittedName>
        <fullName evidence="2">Microcystin-dependent protein</fullName>
    </submittedName>
</protein>
<dbReference type="Pfam" id="PF07484">
    <property type="entry name" value="Collar"/>
    <property type="match status" value="1"/>
</dbReference>
<organism evidence="2 3">
    <name type="scientific">Anseongella ginsenosidimutans</name>
    <dbReference type="NCBI Taxonomy" id="496056"/>
    <lineage>
        <taxon>Bacteria</taxon>
        <taxon>Pseudomonadati</taxon>
        <taxon>Bacteroidota</taxon>
        <taxon>Sphingobacteriia</taxon>
        <taxon>Sphingobacteriales</taxon>
        <taxon>Sphingobacteriaceae</taxon>
        <taxon>Anseongella</taxon>
    </lineage>
</organism>
<feature type="domain" description="Phage tail collar" evidence="1">
    <location>
        <begin position="7"/>
        <end position="62"/>
    </location>
</feature>
<dbReference type="Proteomes" id="UP000295807">
    <property type="component" value="Unassembled WGS sequence"/>
</dbReference>
<dbReference type="RefSeq" id="WP_192901598.1">
    <property type="nucleotide sequence ID" value="NZ_CP042432.1"/>
</dbReference>
<sequence>MEEYLAMIKMFAGNFAPRYYMLCNGQLLSIAQNTALFSVLGTTYGGDGQTTFSLPDLRGRAPVGPGQGPGLRGYTLGERGGVESVTLIATQMPAHNHGFRASTNAGTGNTPSGGALLGVPPAIGTGPSAEPVNIYTGDSGASTMMSPVSILPAGNSQPHENMQPYSAINFVIAVAGIYPSKD</sequence>
<dbReference type="EMBL" id="SMAD01000015">
    <property type="protein sequence ID" value="TCS85078.1"/>
    <property type="molecule type" value="Genomic_DNA"/>
</dbReference>
<dbReference type="InterPro" id="IPR037053">
    <property type="entry name" value="Phage_tail_collar_dom_sf"/>
</dbReference>
<dbReference type="Gene3D" id="3.90.1340.10">
    <property type="entry name" value="Phage tail collar domain"/>
    <property type="match status" value="1"/>
</dbReference>
<comment type="caution">
    <text evidence="2">The sequence shown here is derived from an EMBL/GenBank/DDBJ whole genome shotgun (WGS) entry which is preliminary data.</text>
</comment>
<evidence type="ECO:0000313" key="3">
    <source>
        <dbReference type="Proteomes" id="UP000295807"/>
    </source>
</evidence>
<dbReference type="SUPFAM" id="SSF88874">
    <property type="entry name" value="Receptor-binding domain of short tail fibre protein gp12"/>
    <property type="match status" value="1"/>
</dbReference>
<keyword evidence="3" id="KW-1185">Reference proteome</keyword>
<dbReference type="InterPro" id="IPR011083">
    <property type="entry name" value="Phage_tail_collar_dom"/>
</dbReference>
<accession>A0A4R3KMM7</accession>
<proteinExistence type="predicted"/>